<dbReference type="PATRIC" id="fig|1133569.4.peg.2022"/>
<keyword evidence="1" id="KW-1133">Transmembrane helix</keyword>
<sequence length="52" mass="5504">MVADCDHLLAMTGVGVCSSLAIFFGSFLSFWSAMEKEVDQLKSAGAAECCLI</sequence>
<keyword evidence="3" id="KW-1185">Reference proteome</keyword>
<feature type="transmembrane region" description="Helical" evidence="1">
    <location>
        <begin position="12"/>
        <end position="33"/>
    </location>
</feature>
<keyword evidence="1" id="KW-0472">Membrane</keyword>
<proteinExistence type="predicted"/>
<protein>
    <submittedName>
        <fullName evidence="2">Uncharacterized protein</fullName>
    </submittedName>
</protein>
<evidence type="ECO:0000256" key="1">
    <source>
        <dbReference type="SAM" id="Phobius"/>
    </source>
</evidence>
<keyword evidence="1" id="KW-0812">Transmembrane</keyword>
<evidence type="ECO:0000313" key="3">
    <source>
        <dbReference type="Proteomes" id="UP000051576"/>
    </source>
</evidence>
<accession>A0A0R2C9E9</accession>
<organism evidence="2 3">
    <name type="scientific">Liquorilactobacillus vini DSM 20605</name>
    <dbReference type="NCBI Taxonomy" id="1133569"/>
    <lineage>
        <taxon>Bacteria</taxon>
        <taxon>Bacillati</taxon>
        <taxon>Bacillota</taxon>
        <taxon>Bacilli</taxon>
        <taxon>Lactobacillales</taxon>
        <taxon>Lactobacillaceae</taxon>
        <taxon>Liquorilactobacillus</taxon>
    </lineage>
</organism>
<reference evidence="2 3" key="1">
    <citation type="journal article" date="2015" name="Genome Announc.">
        <title>Expanding the biotechnology potential of lactobacilli through comparative genomics of 213 strains and associated genera.</title>
        <authorList>
            <person name="Sun Z."/>
            <person name="Harris H.M."/>
            <person name="McCann A."/>
            <person name="Guo C."/>
            <person name="Argimon S."/>
            <person name="Zhang W."/>
            <person name="Yang X."/>
            <person name="Jeffery I.B."/>
            <person name="Cooney J.C."/>
            <person name="Kagawa T.F."/>
            <person name="Liu W."/>
            <person name="Song Y."/>
            <person name="Salvetti E."/>
            <person name="Wrobel A."/>
            <person name="Rasinkangas P."/>
            <person name="Parkhill J."/>
            <person name="Rea M.C."/>
            <person name="O'Sullivan O."/>
            <person name="Ritari J."/>
            <person name="Douillard F.P."/>
            <person name="Paul Ross R."/>
            <person name="Yang R."/>
            <person name="Briner A.E."/>
            <person name="Felis G.E."/>
            <person name="de Vos W.M."/>
            <person name="Barrangou R."/>
            <person name="Klaenhammer T.R."/>
            <person name="Caufield P.W."/>
            <person name="Cui Y."/>
            <person name="Zhang H."/>
            <person name="O'Toole P.W."/>
        </authorList>
    </citation>
    <scope>NUCLEOTIDE SEQUENCE [LARGE SCALE GENOMIC DNA]</scope>
    <source>
        <strain evidence="2 3">DSM 20605</strain>
    </source>
</reference>
<comment type="caution">
    <text evidence="2">The sequence shown here is derived from an EMBL/GenBank/DDBJ whole genome shotgun (WGS) entry which is preliminary data.</text>
</comment>
<dbReference type="Proteomes" id="UP000051576">
    <property type="component" value="Unassembled WGS sequence"/>
</dbReference>
<dbReference type="STRING" id="1133569.FD21_GL001867"/>
<evidence type="ECO:0000313" key="2">
    <source>
        <dbReference type="EMBL" id="KRM84841.1"/>
    </source>
</evidence>
<name>A0A0R2C9E9_9LACO</name>
<dbReference type="AlphaFoldDB" id="A0A0R2C9E9"/>
<gene>
    <name evidence="2" type="ORF">FD21_GL001867</name>
</gene>
<dbReference type="EMBL" id="AYYX01000069">
    <property type="protein sequence ID" value="KRM84841.1"/>
    <property type="molecule type" value="Genomic_DNA"/>
</dbReference>